<sequence length="68" mass="7780">MCHNIMIKYSCDCVKKSEFVQCQEAKDSGQNIKCKPVRKVVSRMSANYCEGHLVNRTAAKKHFSDPEE</sequence>
<comment type="caution">
    <text evidence="1">The sequence shown here is derived from an EMBL/GenBank/DDBJ whole genome shotgun (WGS) entry which is preliminary data.</text>
</comment>
<protein>
    <submittedName>
        <fullName evidence="1">Uncharacterized protein</fullName>
    </submittedName>
</protein>
<reference evidence="1 2" key="1">
    <citation type="journal article" date="2020" name="Phytopathology">
        <title>Genome Sequence Resources of Colletotrichum truncatum, C. plurivorum, C. musicola, and C. sojae: Four Species Pathogenic to Soybean (Glycine max).</title>
        <authorList>
            <person name="Rogerio F."/>
            <person name="Boufleur T.R."/>
            <person name="Ciampi-Guillardi M."/>
            <person name="Sukno S.A."/>
            <person name="Thon M.R."/>
            <person name="Massola Junior N.S."/>
            <person name="Baroncelli R."/>
        </authorList>
    </citation>
    <scope>NUCLEOTIDE SEQUENCE [LARGE SCALE GENOMIC DNA]</scope>
    <source>
        <strain evidence="1 2">LFN0009</strain>
    </source>
</reference>
<dbReference type="AlphaFoldDB" id="A0A8H6IP31"/>
<dbReference type="EMBL" id="WIGN01000564">
    <property type="protein sequence ID" value="KAF6788447.1"/>
    <property type="molecule type" value="Genomic_DNA"/>
</dbReference>
<name>A0A8H6IP31_9PEZI</name>
<proteinExistence type="predicted"/>
<dbReference type="Proteomes" id="UP000652219">
    <property type="component" value="Unassembled WGS sequence"/>
</dbReference>
<organism evidence="1 2">
    <name type="scientific">Colletotrichum sojae</name>
    <dbReference type="NCBI Taxonomy" id="2175907"/>
    <lineage>
        <taxon>Eukaryota</taxon>
        <taxon>Fungi</taxon>
        <taxon>Dikarya</taxon>
        <taxon>Ascomycota</taxon>
        <taxon>Pezizomycotina</taxon>
        <taxon>Sordariomycetes</taxon>
        <taxon>Hypocreomycetidae</taxon>
        <taxon>Glomerellales</taxon>
        <taxon>Glomerellaceae</taxon>
        <taxon>Colletotrichum</taxon>
        <taxon>Colletotrichum orchidearum species complex</taxon>
    </lineage>
</organism>
<evidence type="ECO:0000313" key="2">
    <source>
        <dbReference type="Proteomes" id="UP000652219"/>
    </source>
</evidence>
<keyword evidence="2" id="KW-1185">Reference proteome</keyword>
<gene>
    <name evidence="1" type="ORF">CSOJ01_15011</name>
</gene>
<accession>A0A8H6IP31</accession>
<evidence type="ECO:0000313" key="1">
    <source>
        <dbReference type="EMBL" id="KAF6788447.1"/>
    </source>
</evidence>